<evidence type="ECO:0000313" key="2">
    <source>
        <dbReference type="EMBL" id="VDI16344.1"/>
    </source>
</evidence>
<evidence type="ECO:0000256" key="1">
    <source>
        <dbReference type="SAM" id="Phobius"/>
    </source>
</evidence>
<evidence type="ECO:0000313" key="3">
    <source>
        <dbReference type="Proteomes" id="UP000596742"/>
    </source>
</evidence>
<comment type="caution">
    <text evidence="2">The sequence shown here is derived from an EMBL/GenBank/DDBJ whole genome shotgun (WGS) entry which is preliminary data.</text>
</comment>
<gene>
    <name evidence="2" type="ORF">MGAL_10B077772</name>
</gene>
<feature type="non-terminal residue" evidence="2">
    <location>
        <position position="1"/>
    </location>
</feature>
<dbReference type="Proteomes" id="UP000596742">
    <property type="component" value="Unassembled WGS sequence"/>
</dbReference>
<keyword evidence="3" id="KW-1185">Reference proteome</keyword>
<name>A0A8B6DAB5_MYTGA</name>
<keyword evidence="1" id="KW-0812">Transmembrane</keyword>
<sequence length="84" mass="9069">MGDNSGKVCIFICALLIGGAILIAVLVGTSLKKLATGEVGIKYDTFQRDLGTETLREGLHQGPPGYEFIIFPSTYKSLTFDDLE</sequence>
<feature type="transmembrane region" description="Helical" evidence="1">
    <location>
        <begin position="6"/>
        <end position="27"/>
    </location>
</feature>
<keyword evidence="1" id="KW-1133">Transmembrane helix</keyword>
<protein>
    <submittedName>
        <fullName evidence="2">Uncharacterized protein</fullName>
    </submittedName>
</protein>
<reference evidence="2" key="1">
    <citation type="submission" date="2018-11" db="EMBL/GenBank/DDBJ databases">
        <authorList>
            <person name="Alioto T."/>
            <person name="Alioto T."/>
        </authorList>
    </citation>
    <scope>NUCLEOTIDE SEQUENCE</scope>
</reference>
<dbReference type="OrthoDB" id="190994at2759"/>
<dbReference type="AlphaFoldDB" id="A0A8B6DAB5"/>
<proteinExistence type="predicted"/>
<accession>A0A8B6DAB5</accession>
<organism evidence="2 3">
    <name type="scientific">Mytilus galloprovincialis</name>
    <name type="common">Mediterranean mussel</name>
    <dbReference type="NCBI Taxonomy" id="29158"/>
    <lineage>
        <taxon>Eukaryota</taxon>
        <taxon>Metazoa</taxon>
        <taxon>Spiralia</taxon>
        <taxon>Lophotrochozoa</taxon>
        <taxon>Mollusca</taxon>
        <taxon>Bivalvia</taxon>
        <taxon>Autobranchia</taxon>
        <taxon>Pteriomorphia</taxon>
        <taxon>Mytilida</taxon>
        <taxon>Mytiloidea</taxon>
        <taxon>Mytilidae</taxon>
        <taxon>Mytilinae</taxon>
        <taxon>Mytilus</taxon>
    </lineage>
</organism>
<keyword evidence="1" id="KW-0472">Membrane</keyword>
<dbReference type="EMBL" id="UYJE01003078">
    <property type="protein sequence ID" value="VDI16344.1"/>
    <property type="molecule type" value="Genomic_DNA"/>
</dbReference>